<dbReference type="eggNOG" id="ENOG5031VRJ">
    <property type="taxonomic scope" value="Bacteria"/>
</dbReference>
<gene>
    <name evidence="2" type="ORF">GOHSU_70_00020</name>
</gene>
<dbReference type="EMBL" id="BANT01000070">
    <property type="protein sequence ID" value="GAC59025.1"/>
    <property type="molecule type" value="Genomic_DNA"/>
</dbReference>
<proteinExistence type="predicted"/>
<dbReference type="AlphaFoldDB" id="L7LD32"/>
<accession>L7LD32</accession>
<name>L7LD32_9ACTN</name>
<protein>
    <submittedName>
        <fullName evidence="2">Uncharacterized protein</fullName>
    </submittedName>
</protein>
<evidence type="ECO:0000313" key="3">
    <source>
        <dbReference type="Proteomes" id="UP000053405"/>
    </source>
</evidence>
<sequence>MGDSDARTPSGPGRVDAAQQRRGPLTLAVSGHPGTGRDTMAAALTTCFGVRCLGPQTSWEDRSGADLLVHVLGAQVRACDREFLAQVHTPVLVVAGKADLRGTAAAAPTVAAALATHAVQTLQRPVYPVSALLAGARIDPRLWADLRRWSAAQVTVPPLAVAFTEHPEDDERRRRTLAFAALGPTGLAAGLTHAAGGSDTGPQTLTALLRARSGFRALIAPIRAHGPTIAANRQRRYRRALTLLAAAGEQRDRLETELQQGVRG</sequence>
<comment type="caution">
    <text evidence="2">The sequence shown here is derived from an EMBL/GenBank/DDBJ whole genome shotgun (WGS) entry which is preliminary data.</text>
</comment>
<evidence type="ECO:0000256" key="1">
    <source>
        <dbReference type="SAM" id="MobiDB-lite"/>
    </source>
</evidence>
<dbReference type="RefSeq" id="WP_005944397.1">
    <property type="nucleotide sequence ID" value="NZ_ATVK01000074.1"/>
</dbReference>
<organism evidence="2 3">
    <name type="scientific">Gordonia hirsuta DSM 44140 = NBRC 16056</name>
    <dbReference type="NCBI Taxonomy" id="1121927"/>
    <lineage>
        <taxon>Bacteria</taxon>
        <taxon>Bacillati</taxon>
        <taxon>Actinomycetota</taxon>
        <taxon>Actinomycetes</taxon>
        <taxon>Mycobacteriales</taxon>
        <taxon>Gordoniaceae</taxon>
        <taxon>Gordonia</taxon>
    </lineage>
</organism>
<keyword evidence="3" id="KW-1185">Reference proteome</keyword>
<reference evidence="2 3" key="1">
    <citation type="submission" date="2012-12" db="EMBL/GenBank/DDBJ databases">
        <title>Whole genome shotgun sequence of Gordonia hirsuta NBRC 16056.</title>
        <authorList>
            <person name="Isaki-Nakamura S."/>
            <person name="Hosoyama A."/>
            <person name="Tsuchikane K."/>
            <person name="Katsumata H."/>
            <person name="Baba S."/>
            <person name="Yamazaki S."/>
            <person name="Fujita N."/>
        </authorList>
    </citation>
    <scope>NUCLEOTIDE SEQUENCE [LARGE SCALE GENOMIC DNA]</scope>
    <source>
        <strain evidence="2 3">NBRC 16056</strain>
    </source>
</reference>
<dbReference type="STRING" id="1121927.GOHSU_70_00020"/>
<dbReference type="OrthoDB" id="4567510at2"/>
<feature type="region of interest" description="Disordered" evidence="1">
    <location>
        <begin position="1"/>
        <end position="23"/>
    </location>
</feature>
<evidence type="ECO:0000313" key="2">
    <source>
        <dbReference type="EMBL" id="GAC59025.1"/>
    </source>
</evidence>
<dbReference type="Proteomes" id="UP000053405">
    <property type="component" value="Unassembled WGS sequence"/>
</dbReference>